<feature type="domain" description="AAA" evidence="1">
    <location>
        <begin position="1"/>
        <end position="176"/>
    </location>
</feature>
<accession>A0ABN6TQX8</accession>
<dbReference type="InterPro" id="IPR025669">
    <property type="entry name" value="AAA_dom"/>
</dbReference>
<dbReference type="PANTHER" id="PTHR13696:SF52">
    <property type="entry name" value="PARA FAMILY PROTEIN CT_582"/>
    <property type="match status" value="1"/>
</dbReference>
<evidence type="ECO:0000313" key="3">
    <source>
        <dbReference type="Proteomes" id="UP001211204"/>
    </source>
</evidence>
<dbReference type="CDD" id="cd02042">
    <property type="entry name" value="ParAB_family"/>
    <property type="match status" value="1"/>
</dbReference>
<dbReference type="SUPFAM" id="SSF52540">
    <property type="entry name" value="P-loop containing nucleoside triphosphate hydrolases"/>
    <property type="match status" value="1"/>
</dbReference>
<evidence type="ECO:0000313" key="2">
    <source>
        <dbReference type="EMBL" id="BDT78959.1"/>
    </source>
</evidence>
<dbReference type="InterPro" id="IPR027417">
    <property type="entry name" value="P-loop_NTPase"/>
</dbReference>
<keyword evidence="3" id="KW-1185">Reference proteome</keyword>
<organism evidence="2 3">
    <name type="scientific">Polynucleobacter yangtzensis</name>
    <dbReference type="NCBI Taxonomy" id="1743159"/>
    <lineage>
        <taxon>Bacteria</taxon>
        <taxon>Pseudomonadati</taxon>
        <taxon>Pseudomonadota</taxon>
        <taxon>Betaproteobacteria</taxon>
        <taxon>Burkholderiales</taxon>
        <taxon>Burkholderiaceae</taxon>
        <taxon>Polynucleobacter</taxon>
    </lineage>
</organism>
<evidence type="ECO:0000259" key="1">
    <source>
        <dbReference type="Pfam" id="PF13614"/>
    </source>
</evidence>
<dbReference type="Gene3D" id="3.40.50.300">
    <property type="entry name" value="P-loop containing nucleotide triphosphate hydrolases"/>
    <property type="match status" value="1"/>
</dbReference>
<sequence length="256" mass="27449">MKKIVVANQKGGCAKTTTVVNLACGLAEQGLKVLVVDLDPQANATQWLGAADKSKGAYDLLVDDTPLEDVISTTEMKGVDVIAASKQLSQIEKALAGQMAIETLLKRRLSKANSSAWDVMLIDTPPTLGLLTLNALAASDELLVPVTTHVMSLIGVSQLINTLNDVKDVLNPSINILGYLPSRVDLRTKHAKDVVELLKGSFGDKVFSSFIRENISLAEAPSFKQGIMTYKSSSPAAADYRLLTKEVIDTLDLQAK</sequence>
<dbReference type="EMBL" id="AP026974">
    <property type="protein sequence ID" value="BDT78959.1"/>
    <property type="molecule type" value="Genomic_DNA"/>
</dbReference>
<dbReference type="RefSeq" id="WP_281746205.1">
    <property type="nucleotide sequence ID" value="NZ_AP026974.1"/>
</dbReference>
<dbReference type="Pfam" id="PF13614">
    <property type="entry name" value="AAA_31"/>
    <property type="match status" value="1"/>
</dbReference>
<name>A0ABN6TQX8_9BURK</name>
<protein>
    <submittedName>
        <fullName evidence="2">Sporulation initiation inhibitor Soj</fullName>
    </submittedName>
</protein>
<dbReference type="PIRSF" id="PIRSF009320">
    <property type="entry name" value="Nuc_binding_HP_1000"/>
    <property type="match status" value="1"/>
</dbReference>
<dbReference type="Proteomes" id="UP001211204">
    <property type="component" value="Chromosome"/>
</dbReference>
<dbReference type="InterPro" id="IPR050678">
    <property type="entry name" value="DNA_Partitioning_ATPase"/>
</dbReference>
<reference evidence="2 3" key="1">
    <citation type="submission" date="2022-11" db="EMBL/GenBank/DDBJ databases">
        <title>Complete Genome Sequences of three Polynucleobacter sp. Subcluster PnecC Strains KF022, KF023, and KF032 Isolated from a Shallow Eutrophic Lake in Japan.</title>
        <authorList>
            <person name="Ogata Y."/>
            <person name="Watanabe K."/>
            <person name="Takemine S."/>
            <person name="Shindo C."/>
            <person name="Kurokawa R."/>
            <person name="Suda W."/>
        </authorList>
    </citation>
    <scope>NUCLEOTIDE SEQUENCE [LARGE SCALE GENOMIC DNA]</scope>
    <source>
        <strain evidence="2 3">KF032</strain>
    </source>
</reference>
<gene>
    <name evidence="2" type="ORF">PKF032_08470</name>
</gene>
<dbReference type="PANTHER" id="PTHR13696">
    <property type="entry name" value="P-LOOP CONTAINING NUCLEOSIDE TRIPHOSPHATE HYDROLASE"/>
    <property type="match status" value="1"/>
</dbReference>
<proteinExistence type="predicted"/>